<dbReference type="PANTHER" id="PTHR36898">
    <property type="entry name" value="OSJNBB0026I12.6 PROTEIN"/>
    <property type="match status" value="1"/>
</dbReference>
<dbReference type="Gene3D" id="1.10.60.30">
    <property type="entry name" value="PSPTO4464-like domains"/>
    <property type="match status" value="1"/>
</dbReference>
<dbReference type="InterPro" id="IPR006839">
    <property type="entry name" value="DarP"/>
</dbReference>
<reference evidence="1 2" key="1">
    <citation type="submission" date="2024-01" db="EMBL/GenBank/DDBJ databases">
        <title>Genome assemblies of Stephania.</title>
        <authorList>
            <person name="Yang L."/>
        </authorList>
    </citation>
    <scope>NUCLEOTIDE SEQUENCE [LARGE SCALE GENOMIC DNA]</scope>
    <source>
        <strain evidence="1">YNDBR</strain>
        <tissue evidence="1">Leaf</tissue>
    </source>
</reference>
<name>A0AAP0Q0F3_9MAGN</name>
<dbReference type="SUPFAM" id="SSF158710">
    <property type="entry name" value="PSPTO4464-like"/>
    <property type="match status" value="1"/>
</dbReference>
<sequence>MEIKKTVYNLLESQLILQQHLFRLAVVGNSVHQFLHLPRPMVMQIKSNLWAQTNQVTIELVVTDVGDVLGERAHIEMLRFCGDDSMEIDSAIDRASANEFDETIDEAMKARRTELGEDDEPIDSAMTMMDEFEVVARASYMNTCDSETYNKTYTVSRDNLLSVLKMSPCRNGSLREKKREAKRAVKWGMDLATFTAPQIKQILDGDVFEALVLVKRMGIDVREGRRRQFNYIGKRFGIRKNSVFCLDFEIVGY</sequence>
<proteinExistence type="predicted"/>
<dbReference type="AlphaFoldDB" id="A0AAP0Q0F3"/>
<comment type="caution">
    <text evidence="1">The sequence shown here is derived from an EMBL/GenBank/DDBJ whole genome shotgun (WGS) entry which is preliminary data.</text>
</comment>
<keyword evidence="2" id="KW-1185">Reference proteome</keyword>
<dbReference type="EMBL" id="JBBNAF010000003">
    <property type="protein sequence ID" value="KAK9161274.1"/>
    <property type="molecule type" value="Genomic_DNA"/>
</dbReference>
<evidence type="ECO:0000313" key="2">
    <source>
        <dbReference type="Proteomes" id="UP001420932"/>
    </source>
</evidence>
<accession>A0AAP0Q0F3</accession>
<dbReference type="InterPro" id="IPR023153">
    <property type="entry name" value="DarP_sf"/>
</dbReference>
<dbReference type="PANTHER" id="PTHR36898:SF1">
    <property type="entry name" value="OS04G0250700 PROTEIN"/>
    <property type="match status" value="1"/>
</dbReference>
<dbReference type="Pfam" id="PF04751">
    <property type="entry name" value="DarP"/>
    <property type="match status" value="1"/>
</dbReference>
<dbReference type="Proteomes" id="UP001420932">
    <property type="component" value="Unassembled WGS sequence"/>
</dbReference>
<evidence type="ECO:0000313" key="1">
    <source>
        <dbReference type="EMBL" id="KAK9161274.1"/>
    </source>
</evidence>
<protein>
    <submittedName>
        <fullName evidence="1">Uncharacterized protein</fullName>
    </submittedName>
</protein>
<organism evidence="1 2">
    <name type="scientific">Stephania yunnanensis</name>
    <dbReference type="NCBI Taxonomy" id="152371"/>
    <lineage>
        <taxon>Eukaryota</taxon>
        <taxon>Viridiplantae</taxon>
        <taxon>Streptophyta</taxon>
        <taxon>Embryophyta</taxon>
        <taxon>Tracheophyta</taxon>
        <taxon>Spermatophyta</taxon>
        <taxon>Magnoliopsida</taxon>
        <taxon>Ranunculales</taxon>
        <taxon>Menispermaceae</taxon>
        <taxon>Menispermoideae</taxon>
        <taxon>Cissampelideae</taxon>
        <taxon>Stephania</taxon>
    </lineage>
</organism>
<gene>
    <name evidence="1" type="ORF">Syun_007615</name>
</gene>